<dbReference type="InterPro" id="IPR000504">
    <property type="entry name" value="RRM_dom"/>
</dbReference>
<evidence type="ECO:0000259" key="5">
    <source>
        <dbReference type="PROSITE" id="PS50102"/>
    </source>
</evidence>
<evidence type="ECO:0000313" key="6">
    <source>
        <dbReference type="EMBL" id="ELW63951.1"/>
    </source>
</evidence>
<organism evidence="6 7">
    <name type="scientific">Tupaia chinensis</name>
    <name type="common">Chinese tree shrew</name>
    <name type="synonym">Tupaia belangeri chinensis</name>
    <dbReference type="NCBI Taxonomy" id="246437"/>
    <lineage>
        <taxon>Eukaryota</taxon>
        <taxon>Metazoa</taxon>
        <taxon>Chordata</taxon>
        <taxon>Craniata</taxon>
        <taxon>Vertebrata</taxon>
        <taxon>Euteleostomi</taxon>
        <taxon>Mammalia</taxon>
        <taxon>Eutheria</taxon>
        <taxon>Euarchontoglires</taxon>
        <taxon>Scandentia</taxon>
        <taxon>Tupaiidae</taxon>
        <taxon>Tupaia</taxon>
    </lineage>
</organism>
<feature type="compositionally biased region" description="Basic and acidic residues" evidence="4">
    <location>
        <begin position="163"/>
        <end position="192"/>
    </location>
</feature>
<sequence length="445" mass="50075">MSLEFLKTHLDHPPTTHSAIETEEDSEDEEMSEDEEDDSSEEEVIIPQQKGAKNGKNAKKEDSNEEEEDDSEEDDEDEFKPAVMKAAAATPASEEEDEEDEEGEDEDEEDESEDEAMDTTPVKGKKTLAKAMPVKTKTVAEDEDEENDEDEDEEDNEEDGEEEYVKEVPGMRKKEMAKQKAAPEAKKQKVEATEPTTSFHLFLGNLNNNKSIPELKTGITDVFARHDLAVADVCLRTLTRETLKESFDSSIRVRVVIDRETGFSKGFGFVDFNSEEVAKAAKEAMEDGEVDGNKVTLGWAKPKGEGGFGVEVEAEEALEAEVEAGEVDLVAEAKETLEAEVASEEAEEEETIRYKERRRSLSSFSVPLSSLFYLKERTEVDLVAEAKETLEAEVASEEAEEEETIRYKERRRSLSSFSVPLSSLFYLKERTLRFLLCYLITDRAF</sequence>
<proteinExistence type="predicted"/>
<keyword evidence="2" id="KW-0508">mRNA splicing</keyword>
<dbReference type="InterPro" id="IPR035979">
    <property type="entry name" value="RBD_domain_sf"/>
</dbReference>
<feature type="compositionally biased region" description="Low complexity" evidence="4">
    <location>
        <begin position="81"/>
        <end position="92"/>
    </location>
</feature>
<dbReference type="STRING" id="246437.L9KMG9"/>
<reference evidence="7" key="1">
    <citation type="submission" date="2012-07" db="EMBL/GenBank/DDBJ databases">
        <title>Genome of the Chinese tree shrew, a rising model animal genetically related to primates.</title>
        <authorList>
            <person name="Zhang G."/>
            <person name="Fan Y."/>
            <person name="Yao Y."/>
            <person name="Huang Z."/>
        </authorList>
    </citation>
    <scope>NUCLEOTIDE SEQUENCE [LARGE SCALE GENOMIC DNA]</scope>
</reference>
<evidence type="ECO:0000256" key="3">
    <source>
        <dbReference type="PROSITE-ProRule" id="PRU00176"/>
    </source>
</evidence>
<dbReference type="InParanoid" id="L9KMG9"/>
<feature type="region of interest" description="Disordered" evidence="4">
    <location>
        <begin position="1"/>
        <end position="193"/>
    </location>
</feature>
<gene>
    <name evidence="6" type="ORF">TREES_T100003055</name>
</gene>
<feature type="compositionally biased region" description="Acidic residues" evidence="4">
    <location>
        <begin position="141"/>
        <end position="162"/>
    </location>
</feature>
<keyword evidence="1 3" id="KW-0694">RNA-binding</keyword>
<protein>
    <submittedName>
        <fullName evidence="6">Nucleolin</fullName>
    </submittedName>
</protein>
<name>L9KMG9_TUPCH</name>
<dbReference type="InterPro" id="IPR050886">
    <property type="entry name" value="RNA-binding_reg"/>
</dbReference>
<feature type="compositionally biased region" description="Acidic residues" evidence="4">
    <location>
        <begin position="63"/>
        <end position="78"/>
    </location>
</feature>
<dbReference type="SMART" id="SM00360">
    <property type="entry name" value="RRM"/>
    <property type="match status" value="1"/>
</dbReference>
<reference evidence="7" key="2">
    <citation type="journal article" date="2013" name="Nat. Commun.">
        <title>Genome of the Chinese tree shrew.</title>
        <authorList>
            <person name="Fan Y."/>
            <person name="Huang Z.Y."/>
            <person name="Cao C.C."/>
            <person name="Chen C.S."/>
            <person name="Chen Y.X."/>
            <person name="Fan D.D."/>
            <person name="He J."/>
            <person name="Hou H.L."/>
            <person name="Hu L."/>
            <person name="Hu X.T."/>
            <person name="Jiang X.T."/>
            <person name="Lai R."/>
            <person name="Lang Y.S."/>
            <person name="Liang B."/>
            <person name="Liao S.G."/>
            <person name="Mu D."/>
            <person name="Ma Y.Y."/>
            <person name="Niu Y.Y."/>
            <person name="Sun X.Q."/>
            <person name="Xia J.Q."/>
            <person name="Xiao J."/>
            <person name="Xiong Z.Q."/>
            <person name="Xu L."/>
            <person name="Yang L."/>
            <person name="Zhang Y."/>
            <person name="Zhao W."/>
            <person name="Zhao X.D."/>
            <person name="Zheng Y.T."/>
            <person name="Zhou J.M."/>
            <person name="Zhu Y.B."/>
            <person name="Zhang G.J."/>
            <person name="Wang J."/>
            <person name="Yao Y.G."/>
        </authorList>
    </citation>
    <scope>NUCLEOTIDE SEQUENCE [LARGE SCALE GENOMIC DNA]</scope>
</reference>
<evidence type="ECO:0000256" key="2">
    <source>
        <dbReference type="ARBA" id="ARBA00023187"/>
    </source>
</evidence>
<dbReference type="Gene3D" id="3.30.70.330">
    <property type="match status" value="1"/>
</dbReference>
<dbReference type="Pfam" id="PF00076">
    <property type="entry name" value="RRM_1"/>
    <property type="match status" value="1"/>
</dbReference>
<dbReference type="AlphaFoldDB" id="L9KMG9"/>
<evidence type="ECO:0000313" key="7">
    <source>
        <dbReference type="Proteomes" id="UP000011518"/>
    </source>
</evidence>
<dbReference type="GO" id="GO:0008380">
    <property type="term" value="P:RNA splicing"/>
    <property type="evidence" value="ECO:0007669"/>
    <property type="project" value="UniProtKB-KW"/>
</dbReference>
<feature type="compositionally biased region" description="Basic and acidic residues" evidence="4">
    <location>
        <begin position="1"/>
        <end position="14"/>
    </location>
</feature>
<evidence type="ECO:0000256" key="1">
    <source>
        <dbReference type="ARBA" id="ARBA00022884"/>
    </source>
</evidence>
<dbReference type="Proteomes" id="UP000011518">
    <property type="component" value="Unassembled WGS sequence"/>
</dbReference>
<dbReference type="EMBL" id="KB320757">
    <property type="protein sequence ID" value="ELW63951.1"/>
    <property type="molecule type" value="Genomic_DNA"/>
</dbReference>
<dbReference type="PROSITE" id="PS50102">
    <property type="entry name" value="RRM"/>
    <property type="match status" value="1"/>
</dbReference>
<accession>L9KMG9</accession>
<feature type="domain" description="RRM" evidence="5">
    <location>
        <begin position="199"/>
        <end position="302"/>
    </location>
</feature>
<dbReference type="PANTHER" id="PTHR48024:SF56">
    <property type="entry name" value="HETEROGENEOUS NUCLEAR RIBONUCLEOPROTEIN A0"/>
    <property type="match status" value="1"/>
</dbReference>
<feature type="compositionally biased region" description="Acidic residues" evidence="4">
    <location>
        <begin position="21"/>
        <end position="44"/>
    </location>
</feature>
<evidence type="ECO:0000256" key="4">
    <source>
        <dbReference type="SAM" id="MobiDB-lite"/>
    </source>
</evidence>
<keyword evidence="7" id="KW-1185">Reference proteome</keyword>
<dbReference type="InterPro" id="IPR012677">
    <property type="entry name" value="Nucleotide-bd_a/b_plait_sf"/>
</dbReference>
<keyword evidence="2" id="KW-0507">mRNA processing</keyword>
<dbReference type="GO" id="GO:0003723">
    <property type="term" value="F:RNA binding"/>
    <property type="evidence" value="ECO:0007669"/>
    <property type="project" value="UniProtKB-UniRule"/>
</dbReference>
<dbReference type="PANTHER" id="PTHR48024">
    <property type="entry name" value="GEO13361P1-RELATED"/>
    <property type="match status" value="1"/>
</dbReference>
<feature type="compositionally biased region" description="Acidic residues" evidence="4">
    <location>
        <begin position="93"/>
        <end position="117"/>
    </location>
</feature>
<dbReference type="SUPFAM" id="SSF54928">
    <property type="entry name" value="RNA-binding domain, RBD"/>
    <property type="match status" value="1"/>
</dbReference>